<dbReference type="Proteomes" id="UP000005522">
    <property type="component" value="Chromosome"/>
</dbReference>
<dbReference type="HOGENOM" id="CLU_078979_0_0_6"/>
<dbReference type="GO" id="GO:0031640">
    <property type="term" value="P:killing of cells of another organism"/>
    <property type="evidence" value="ECO:0007669"/>
    <property type="project" value="UniProtKB-KW"/>
</dbReference>
<dbReference type="KEGG" id="acz:Acaty_c2581"/>
<organism evidence="4 5">
    <name type="scientific">Acidithiobacillus caldus (strain ATCC 51756 / DSM 8584 / KU)</name>
    <dbReference type="NCBI Taxonomy" id="637389"/>
    <lineage>
        <taxon>Bacteria</taxon>
        <taxon>Pseudomonadati</taxon>
        <taxon>Pseudomonadota</taxon>
        <taxon>Acidithiobacillia</taxon>
        <taxon>Acidithiobacillales</taxon>
        <taxon>Acidithiobacillaceae</taxon>
        <taxon>Acidithiobacillus</taxon>
    </lineage>
</organism>
<reference evidence="4 5" key="1">
    <citation type="journal article" date="2009" name="J. Bacteriol.">
        <title>Draft genome sequence of the extremely acidophilic bacterium Acidithiobacillus caldus ATCC 51756 reveals metabolic versatility in the genus Acidithiobacillus.</title>
        <authorList>
            <person name="Valdes J."/>
            <person name="Quatrini R."/>
            <person name="Hallberg K."/>
            <person name="Dopson M."/>
            <person name="Valenzuela P.D."/>
            <person name="Holmes D.S."/>
        </authorList>
    </citation>
    <scope>NUCLEOTIDE SEQUENCE [LARGE SCALE GENOMIC DNA]</scope>
    <source>
        <strain evidence="5">ATCC 51756 / DSM 8584 / KU</strain>
    </source>
</reference>
<sequence length="306" mass="34458">MSPHPESHTYLTAADLADPNKRMPINPDRGCLGGGACAPGLKYLEDFTREYEGYTLLPYIPGVYLVEKDPDGVHQIPKPIKGLFLDQERKVVDWAVFDRNLHKIKHSGVTIDTGYDLGQHSEYDVRNAARAYIREKGALPAGMNLEDLIGRLRPFFARGPGKALEGRAAMEALVAKPEFALSDQEAEFLRDTHIFRDAPTVAGQYQEKQRNGVGNFYQLPAEVQTTIIDWTWAFGTKDDSDHTRAFWQHVYRGEWAQLRRELESNTLDVGPNRAYQSVDYVRRRRALGALLGKALDRGWPENGGAC</sequence>
<dbReference type="InterPro" id="IPR023347">
    <property type="entry name" value="Lysozyme_dom_sf"/>
</dbReference>
<evidence type="ECO:0000256" key="2">
    <source>
        <dbReference type="ARBA" id="ARBA00022638"/>
    </source>
</evidence>
<evidence type="ECO:0000313" key="4">
    <source>
        <dbReference type="EMBL" id="AIA56425.1"/>
    </source>
</evidence>
<dbReference type="AlphaFoldDB" id="A0A059ZY12"/>
<keyword evidence="1" id="KW-0929">Antimicrobial</keyword>
<dbReference type="InterPro" id="IPR031922">
    <property type="entry name" value="Pesticin_C"/>
</dbReference>
<dbReference type="EMBL" id="CP005986">
    <property type="protein sequence ID" value="AIA56425.1"/>
    <property type="molecule type" value="Genomic_DNA"/>
</dbReference>
<dbReference type="Gene3D" id="1.10.530.40">
    <property type="match status" value="1"/>
</dbReference>
<proteinExistence type="predicted"/>
<dbReference type="Pfam" id="PF16754">
    <property type="entry name" value="Pesticin"/>
    <property type="match status" value="1"/>
</dbReference>
<evidence type="ECO:0000313" key="5">
    <source>
        <dbReference type="Proteomes" id="UP000005522"/>
    </source>
</evidence>
<dbReference type="GO" id="GO:0003796">
    <property type="term" value="F:lysozyme activity"/>
    <property type="evidence" value="ECO:0007669"/>
    <property type="project" value="InterPro"/>
</dbReference>
<evidence type="ECO:0000256" key="1">
    <source>
        <dbReference type="ARBA" id="ARBA00022529"/>
    </source>
</evidence>
<evidence type="ECO:0000259" key="3">
    <source>
        <dbReference type="Pfam" id="PF16754"/>
    </source>
</evidence>
<accession>A0A059ZY12</accession>
<dbReference type="GO" id="GO:0042742">
    <property type="term" value="P:defense response to bacterium"/>
    <property type="evidence" value="ECO:0007669"/>
    <property type="project" value="UniProtKB-KW"/>
</dbReference>
<protein>
    <recommendedName>
        <fullName evidence="3">Pesticin C-terminal domain-containing protein</fullName>
    </recommendedName>
</protein>
<name>A0A059ZY12_ACICK</name>
<feature type="domain" description="Pesticin C-terminal" evidence="3">
    <location>
        <begin position="103"/>
        <end position="255"/>
    </location>
</feature>
<keyword evidence="2" id="KW-0081">Bacteriolytic enzyme</keyword>
<gene>
    <name evidence="4" type="ORF">Acaty_c2581</name>
</gene>
<dbReference type="RefSeq" id="WP_004867543.1">
    <property type="nucleotide sequence ID" value="NZ_CP005986.1"/>
</dbReference>